<evidence type="ECO:0000313" key="2">
    <source>
        <dbReference type="Proteomes" id="UP000321464"/>
    </source>
</evidence>
<name>A0A512AF60_9SPHN</name>
<dbReference type="OrthoDB" id="7363288at2"/>
<protein>
    <recommendedName>
        <fullName evidence="3">Entericidin</fullName>
    </recommendedName>
</protein>
<evidence type="ECO:0008006" key="3">
    <source>
        <dbReference type="Google" id="ProtNLM"/>
    </source>
</evidence>
<dbReference type="RefSeq" id="WP_147157727.1">
    <property type="nucleotide sequence ID" value="NZ_BJYR01000001.1"/>
</dbReference>
<keyword evidence="2" id="KW-1185">Reference proteome</keyword>
<dbReference type="Proteomes" id="UP000321464">
    <property type="component" value="Unassembled WGS sequence"/>
</dbReference>
<comment type="caution">
    <text evidence="1">The sequence shown here is derived from an EMBL/GenBank/DDBJ whole genome shotgun (WGS) entry which is preliminary data.</text>
</comment>
<organism evidence="1 2">
    <name type="scientific">Novosphingobium sediminis</name>
    <dbReference type="NCBI Taxonomy" id="707214"/>
    <lineage>
        <taxon>Bacteria</taxon>
        <taxon>Pseudomonadati</taxon>
        <taxon>Pseudomonadota</taxon>
        <taxon>Alphaproteobacteria</taxon>
        <taxon>Sphingomonadales</taxon>
        <taxon>Sphingomonadaceae</taxon>
        <taxon>Novosphingobium</taxon>
    </lineage>
</organism>
<dbReference type="EMBL" id="BJYR01000001">
    <property type="protein sequence ID" value="GEN98344.1"/>
    <property type="molecule type" value="Genomic_DNA"/>
</dbReference>
<sequence>MVRKVIFSIALTGMVLGITGCKTVKGIGGDIQSVGQAGSDVIHGRK</sequence>
<gene>
    <name evidence="1" type="ORF">NSE01_01770</name>
</gene>
<dbReference type="AlphaFoldDB" id="A0A512AF60"/>
<accession>A0A512AF60</accession>
<proteinExistence type="predicted"/>
<evidence type="ECO:0000313" key="1">
    <source>
        <dbReference type="EMBL" id="GEN98344.1"/>
    </source>
</evidence>
<reference evidence="1 2" key="1">
    <citation type="submission" date="2019-07" db="EMBL/GenBank/DDBJ databases">
        <title>Whole genome shotgun sequence of Novosphingobium sediminis NBRC 106119.</title>
        <authorList>
            <person name="Hosoyama A."/>
            <person name="Uohara A."/>
            <person name="Ohji S."/>
            <person name="Ichikawa N."/>
        </authorList>
    </citation>
    <scope>NUCLEOTIDE SEQUENCE [LARGE SCALE GENOMIC DNA]</scope>
    <source>
        <strain evidence="1 2">NBRC 106119</strain>
    </source>
</reference>
<dbReference type="PROSITE" id="PS51257">
    <property type="entry name" value="PROKAR_LIPOPROTEIN"/>
    <property type="match status" value="1"/>
</dbReference>